<feature type="chain" id="PRO_5044649498" description="Interleukin-2 receptor subunit beta" evidence="18">
    <location>
        <begin position="26"/>
        <end position="543"/>
    </location>
</feature>
<dbReference type="AlphaFoldDB" id="A0A6P6ERD1"/>
<dbReference type="InterPro" id="IPR003961">
    <property type="entry name" value="FN3_dom"/>
</dbReference>
<feature type="signal peptide" evidence="18">
    <location>
        <begin position="1"/>
        <end position="25"/>
    </location>
</feature>
<gene>
    <name evidence="21 22" type="primary">Il2rb</name>
</gene>
<dbReference type="Pfam" id="PF18707">
    <property type="entry name" value="IL2RB_N1"/>
    <property type="match status" value="1"/>
</dbReference>
<dbReference type="RefSeq" id="XP_004634741.1">
    <property type="nucleotide sequence ID" value="XM_004634684.2"/>
</dbReference>
<keyword evidence="10 21" id="KW-0675">Receptor</keyword>
<dbReference type="GeneID" id="101591930"/>
<dbReference type="Gene3D" id="2.60.40.10">
    <property type="entry name" value="Immunoglobulins"/>
    <property type="match status" value="2"/>
</dbReference>
<keyword evidence="9" id="KW-1015">Disulfide bond</keyword>
<dbReference type="PROSITE" id="PS50853">
    <property type="entry name" value="FN3"/>
    <property type="match status" value="1"/>
</dbReference>
<evidence type="ECO:0000256" key="18">
    <source>
        <dbReference type="SAM" id="SignalP"/>
    </source>
</evidence>
<evidence type="ECO:0000256" key="17">
    <source>
        <dbReference type="SAM" id="Phobius"/>
    </source>
</evidence>
<evidence type="ECO:0000256" key="11">
    <source>
        <dbReference type="ARBA" id="ARBA00023180"/>
    </source>
</evidence>
<dbReference type="GO" id="GO:0019976">
    <property type="term" value="F:interleukin-2 binding"/>
    <property type="evidence" value="ECO:0007669"/>
    <property type="project" value="TreeGrafter"/>
</dbReference>
<dbReference type="SMART" id="SM00060">
    <property type="entry name" value="FN3"/>
    <property type="match status" value="1"/>
</dbReference>
<dbReference type="CTD" id="3560"/>
<organism evidence="20 22">
    <name type="scientific">Octodon degus</name>
    <name type="common">Degu</name>
    <name type="synonym">Sciurus degus</name>
    <dbReference type="NCBI Taxonomy" id="10160"/>
    <lineage>
        <taxon>Eukaryota</taxon>
        <taxon>Metazoa</taxon>
        <taxon>Chordata</taxon>
        <taxon>Craniata</taxon>
        <taxon>Vertebrata</taxon>
        <taxon>Euteleostomi</taxon>
        <taxon>Mammalia</taxon>
        <taxon>Eutheria</taxon>
        <taxon>Euarchontoglires</taxon>
        <taxon>Glires</taxon>
        <taxon>Rodentia</taxon>
        <taxon>Hystricomorpha</taxon>
        <taxon>Octodontidae</taxon>
        <taxon>Octodon</taxon>
    </lineage>
</organism>
<dbReference type="GO" id="GO:0004896">
    <property type="term" value="F:cytokine receptor activity"/>
    <property type="evidence" value="ECO:0007669"/>
    <property type="project" value="InterPro"/>
</dbReference>
<evidence type="ECO:0000256" key="10">
    <source>
        <dbReference type="ARBA" id="ARBA00023170"/>
    </source>
</evidence>
<evidence type="ECO:0000256" key="5">
    <source>
        <dbReference type="ARBA" id="ARBA00022692"/>
    </source>
</evidence>
<dbReference type="InterPro" id="IPR036116">
    <property type="entry name" value="FN3_sf"/>
</dbReference>
<dbReference type="GO" id="GO:0009897">
    <property type="term" value="C:external side of plasma membrane"/>
    <property type="evidence" value="ECO:0007669"/>
    <property type="project" value="TreeGrafter"/>
</dbReference>
<dbReference type="InterPro" id="IPR013783">
    <property type="entry name" value="Ig-like_fold"/>
</dbReference>
<dbReference type="PANTHER" id="PTHR23037:SF30">
    <property type="entry name" value="INTERLEUKIN-2 RECEPTOR SUBUNIT BETA"/>
    <property type="match status" value="1"/>
</dbReference>
<evidence type="ECO:0000256" key="9">
    <source>
        <dbReference type="ARBA" id="ARBA00023157"/>
    </source>
</evidence>
<dbReference type="InterPro" id="IPR003531">
    <property type="entry name" value="Hempt_rcpt_S_F1_CS"/>
</dbReference>
<evidence type="ECO:0000256" key="1">
    <source>
        <dbReference type="ARBA" id="ARBA00004251"/>
    </source>
</evidence>
<accession>A0A6P6ERD1</accession>
<evidence type="ECO:0000256" key="7">
    <source>
        <dbReference type="ARBA" id="ARBA00022989"/>
    </source>
</evidence>
<protein>
    <recommendedName>
        <fullName evidence="3">Interleukin-2 receptor subunit beta</fullName>
    </recommendedName>
    <alternativeName>
        <fullName evidence="14">High affinity IL-2 receptor subunit beta</fullName>
    </alternativeName>
    <alternativeName>
        <fullName evidence="13">p70-75</fullName>
    </alternativeName>
</protein>
<comment type="similarity">
    <text evidence="2">Belongs to the type I cytokine receptor family. Type 4 subfamily.</text>
</comment>
<dbReference type="CDD" id="cd00063">
    <property type="entry name" value="FN3"/>
    <property type="match status" value="1"/>
</dbReference>
<keyword evidence="5 17" id="KW-0812">Transmembrane</keyword>
<evidence type="ECO:0000256" key="3">
    <source>
        <dbReference type="ARBA" id="ARBA00016239"/>
    </source>
</evidence>
<dbReference type="GO" id="GO:0016064">
    <property type="term" value="P:immunoglobulin mediated immune response"/>
    <property type="evidence" value="ECO:0007669"/>
    <property type="project" value="TreeGrafter"/>
</dbReference>
<name>A0A6P6ERD1_OCTDE</name>
<reference evidence="21 22" key="1">
    <citation type="submission" date="2025-04" db="UniProtKB">
        <authorList>
            <consortium name="RefSeq"/>
        </authorList>
    </citation>
    <scope>IDENTIFICATION</scope>
</reference>
<evidence type="ECO:0000256" key="4">
    <source>
        <dbReference type="ARBA" id="ARBA00022475"/>
    </source>
</evidence>
<evidence type="ECO:0000256" key="13">
    <source>
        <dbReference type="ARBA" id="ARBA00031280"/>
    </source>
</evidence>
<dbReference type="RefSeq" id="XP_023574836.1">
    <property type="nucleotide sequence ID" value="XM_023719068.1"/>
</dbReference>
<dbReference type="Proteomes" id="UP000515203">
    <property type="component" value="Unplaced"/>
</dbReference>
<dbReference type="PANTHER" id="PTHR23037">
    <property type="entry name" value="CYTOKINE RECEPTOR"/>
    <property type="match status" value="1"/>
</dbReference>
<evidence type="ECO:0000256" key="12">
    <source>
        <dbReference type="ARBA" id="ARBA00026094"/>
    </source>
</evidence>
<keyword evidence="8 17" id="KW-0472">Membrane</keyword>
<evidence type="ECO:0000256" key="8">
    <source>
        <dbReference type="ARBA" id="ARBA00023136"/>
    </source>
</evidence>
<evidence type="ECO:0000313" key="21">
    <source>
        <dbReference type="RefSeq" id="XP_004634741.1"/>
    </source>
</evidence>
<keyword evidence="6 18" id="KW-0732">Signal</keyword>
<sequence length="543" mass="59351">MAAPALSWCLPLLVLLSLTAPLVSAAVKGISQLGCFYDSKANISCLWSREEGLQNTSCHIRAQSDKRSWNQTCPMFTVSPTTSACNLVLGHPDSQELTAVDTITARVVCWQGGQWRLVLTKSFKPFEYLRLVAPTSLQVTYVDTSRCNVTWHLVQISHYIDAHLELEVRKRLQGHSWEATPLNLKQRQQWIFLENLVPDTQYELQVRTWAGRGSHSAWSPWSQALAFTTRPEATRKESLPLIWVLGPALGLGLVSGIIISVYFLVSANCLGPWLKKVLRCRVPDPSEFFSQLKSEHGGDFQKWLSSPFPSSSFNPGPLAPEISPLEVLDKDTKASQLLLLQQDKVPLPSPVPSGHSQTSCFTNQGYFFFHLPDALEIEACQVYFTYDPCAEVEPEEGAPSGSPLAPLMPLSQGDDAYCTFPPGDDLLLFSSLHGSPSVPCVLPGAAGTSEEMLYPSLQDGAPQVWGAPALTSPIPVPLSPVGFQLPLEQALGVTGEEVPAPGPEDGADSPWQGLGRTPASPYTDTDPYLSLQELQAQDPAQMM</sequence>
<dbReference type="InterPro" id="IPR040951">
    <property type="entry name" value="IL2RB_N1"/>
</dbReference>
<keyword evidence="11" id="KW-0325">Glycoprotein</keyword>
<evidence type="ECO:0000313" key="20">
    <source>
        <dbReference type="Proteomes" id="UP000515203"/>
    </source>
</evidence>
<keyword evidence="7 17" id="KW-1133">Transmembrane helix</keyword>
<comment type="subcellular location">
    <subcellularLocation>
        <location evidence="1">Cell membrane</location>
        <topology evidence="1">Single-pass type I membrane protein</topology>
    </subcellularLocation>
</comment>
<dbReference type="OrthoDB" id="9419853at2759"/>
<comment type="subunit">
    <text evidence="12">Non-covalent dimer of an alpha and a beta subunit. IL2R exists in 3 different forms: a high affinity dimer, an intermediate affinity monomer (beta subunit), and a low affinity monomer (alpha subunit). The high and intermediate affinity forms also associate with a gamma subunit. Interacts with SHB upon interleukin stimulation.</text>
</comment>
<comment type="function">
    <text evidence="15">Receptor for interleukin-2. This beta subunit is involved in receptor mediated endocytosis and transduces the mitogenic signals of IL2. Probably in association with IL15RA, involved in the stimulation of neutrophil phagocytosis by IL15.</text>
</comment>
<evidence type="ECO:0000256" key="14">
    <source>
        <dbReference type="ARBA" id="ARBA00032935"/>
    </source>
</evidence>
<evidence type="ECO:0000256" key="6">
    <source>
        <dbReference type="ARBA" id="ARBA00022729"/>
    </source>
</evidence>
<proteinExistence type="inferred from homology"/>
<dbReference type="SUPFAM" id="SSF49265">
    <property type="entry name" value="Fibronectin type III"/>
    <property type="match status" value="2"/>
</dbReference>
<evidence type="ECO:0000256" key="15">
    <source>
        <dbReference type="ARBA" id="ARBA00045664"/>
    </source>
</evidence>
<feature type="region of interest" description="Disordered" evidence="16">
    <location>
        <begin position="495"/>
        <end position="528"/>
    </location>
</feature>
<evidence type="ECO:0000256" key="2">
    <source>
        <dbReference type="ARBA" id="ARBA00008280"/>
    </source>
</evidence>
<keyword evidence="20" id="KW-1185">Reference proteome</keyword>
<evidence type="ECO:0000259" key="19">
    <source>
        <dbReference type="PROSITE" id="PS50853"/>
    </source>
</evidence>
<dbReference type="PROSITE" id="PS01355">
    <property type="entry name" value="HEMATOPO_REC_S_F1"/>
    <property type="match status" value="1"/>
</dbReference>
<evidence type="ECO:0000256" key="16">
    <source>
        <dbReference type="SAM" id="MobiDB-lite"/>
    </source>
</evidence>
<feature type="domain" description="Fibronectin type-III" evidence="19">
    <location>
        <begin position="133"/>
        <end position="232"/>
    </location>
</feature>
<feature type="transmembrane region" description="Helical" evidence="17">
    <location>
        <begin position="241"/>
        <end position="265"/>
    </location>
</feature>
<evidence type="ECO:0000313" key="22">
    <source>
        <dbReference type="RefSeq" id="XP_023574836.1"/>
    </source>
</evidence>
<keyword evidence="4" id="KW-1003">Cell membrane</keyword>